<reference evidence="3 4" key="1">
    <citation type="submission" date="2019-01" db="EMBL/GenBank/DDBJ databases">
        <authorList>
            <person name="Sayadi A."/>
        </authorList>
    </citation>
    <scope>NUCLEOTIDE SEQUENCE [LARGE SCALE GENOMIC DNA]</scope>
</reference>
<dbReference type="SUPFAM" id="SSF50129">
    <property type="entry name" value="GroES-like"/>
    <property type="match status" value="1"/>
</dbReference>
<dbReference type="InterPro" id="IPR036291">
    <property type="entry name" value="NAD(P)-bd_dom_sf"/>
</dbReference>
<evidence type="ECO:0000313" key="3">
    <source>
        <dbReference type="EMBL" id="VEN53883.1"/>
    </source>
</evidence>
<organism evidence="3 4">
    <name type="scientific">Callosobruchus maculatus</name>
    <name type="common">Southern cowpea weevil</name>
    <name type="synonym">Pulse bruchid</name>
    <dbReference type="NCBI Taxonomy" id="64391"/>
    <lineage>
        <taxon>Eukaryota</taxon>
        <taxon>Metazoa</taxon>
        <taxon>Ecdysozoa</taxon>
        <taxon>Arthropoda</taxon>
        <taxon>Hexapoda</taxon>
        <taxon>Insecta</taxon>
        <taxon>Pterygota</taxon>
        <taxon>Neoptera</taxon>
        <taxon>Endopterygota</taxon>
        <taxon>Coleoptera</taxon>
        <taxon>Polyphaga</taxon>
        <taxon>Cucujiformia</taxon>
        <taxon>Chrysomeloidea</taxon>
        <taxon>Chrysomelidae</taxon>
        <taxon>Bruchinae</taxon>
        <taxon>Bruchini</taxon>
        <taxon>Callosobruchus</taxon>
    </lineage>
</organism>
<dbReference type="PANTHER" id="PTHR11695:SF645">
    <property type="entry name" value="RETICULON-4-INTERACTING PROTEIN 1, MITOCHONDRIAL-LIKE PROTEIN"/>
    <property type="match status" value="1"/>
</dbReference>
<evidence type="ECO:0000256" key="1">
    <source>
        <dbReference type="SAM" id="Phobius"/>
    </source>
</evidence>
<dbReference type="Proteomes" id="UP000410492">
    <property type="component" value="Unassembled WGS sequence"/>
</dbReference>
<protein>
    <recommendedName>
        <fullName evidence="2">Enoyl reductase (ER) domain-containing protein</fullName>
    </recommendedName>
</protein>
<dbReference type="GO" id="GO:0016491">
    <property type="term" value="F:oxidoreductase activity"/>
    <property type="evidence" value="ECO:0007669"/>
    <property type="project" value="InterPro"/>
</dbReference>
<accession>A0A653D133</accession>
<keyword evidence="1" id="KW-0472">Membrane</keyword>
<dbReference type="EMBL" id="CAACVG010009694">
    <property type="protein sequence ID" value="VEN53883.1"/>
    <property type="molecule type" value="Genomic_DNA"/>
</dbReference>
<dbReference type="InterPro" id="IPR013154">
    <property type="entry name" value="ADH-like_N"/>
</dbReference>
<feature type="domain" description="Enoyl reductase (ER)" evidence="2">
    <location>
        <begin position="142"/>
        <end position="497"/>
    </location>
</feature>
<proteinExistence type="predicted"/>
<evidence type="ECO:0000259" key="2">
    <source>
        <dbReference type="SMART" id="SM00829"/>
    </source>
</evidence>
<dbReference type="SMART" id="SM00829">
    <property type="entry name" value="PKS_ER"/>
    <property type="match status" value="1"/>
</dbReference>
<dbReference type="InterPro" id="IPR011032">
    <property type="entry name" value="GroES-like_sf"/>
</dbReference>
<name>A0A653D133_CALMS</name>
<dbReference type="PANTHER" id="PTHR11695">
    <property type="entry name" value="ALCOHOL DEHYDROGENASE RELATED"/>
    <property type="match status" value="1"/>
</dbReference>
<dbReference type="Pfam" id="PF08240">
    <property type="entry name" value="ADH_N"/>
    <property type="match status" value="1"/>
</dbReference>
<dbReference type="SUPFAM" id="SSF51735">
    <property type="entry name" value="NAD(P)-binding Rossmann-fold domains"/>
    <property type="match status" value="1"/>
</dbReference>
<feature type="transmembrane region" description="Helical" evidence="1">
    <location>
        <begin position="101"/>
        <end position="122"/>
    </location>
</feature>
<keyword evidence="4" id="KW-1185">Reference proteome</keyword>
<evidence type="ECO:0000313" key="4">
    <source>
        <dbReference type="Proteomes" id="UP000410492"/>
    </source>
</evidence>
<dbReference type="InterPro" id="IPR020843">
    <property type="entry name" value="ER"/>
</dbReference>
<dbReference type="OrthoDB" id="9930022at2759"/>
<keyword evidence="1" id="KW-0812">Transmembrane</keyword>
<gene>
    <name evidence="3" type="ORF">CALMAC_LOCUS13547</name>
</gene>
<dbReference type="Gene3D" id="3.40.50.720">
    <property type="entry name" value="NAD(P)-binding Rossmann-like Domain"/>
    <property type="match status" value="1"/>
</dbReference>
<dbReference type="InterPro" id="IPR050700">
    <property type="entry name" value="YIM1/Zinc_Alcohol_DH_Fams"/>
</dbReference>
<dbReference type="GO" id="GO:0005739">
    <property type="term" value="C:mitochondrion"/>
    <property type="evidence" value="ECO:0007669"/>
    <property type="project" value="TreeGrafter"/>
</dbReference>
<dbReference type="Gene3D" id="3.90.180.10">
    <property type="entry name" value="Medium-chain alcohol dehydrogenases, catalytic domain"/>
    <property type="match status" value="1"/>
</dbReference>
<sequence>MDEIVFRSSQKLDNFQIQASIVANKAKDVFVLYVEKGRAVLLQLWHNDAFEEIKHKLSESILKIISTAKEIKSHILYYADPQEMYLALLSVFGKEWTRRDLFFACAGLLIGGSLGLMIGLSYRRTEPFVRYMQAIQCTNYLGTQSIAVVEDAVAPHVCGENEVLVDVKAASVQYIDTQICSGYGRTLRKILQRIYKQSKSDLPVTLGRDCTGIITDVGSKVQRLEVGDEVWVTVPFWSQGTMCQTVLVPEKWVGRKPKNIGFESACSLPYSGSLALSALGEAGIGPSNARKKRILIQGGCSPVGCVLVQLLNHWKAEVTTTCYKRAIPVVKALGAADIIVLEESEAINDTFVEDDGPQMSIPSLIKQLEVKNELYDVIIKTNDECDLENKHFSKFLKTDGTIISTLPPALSSDSCGAGSGFILSWYIKLKYKLLSMLGLPFNYFDETHLCYVTLDKLSEYVEDGYLQTVVDKVYQPHDIEMAIGHMQSSRSIGSTIITFR</sequence>
<dbReference type="AlphaFoldDB" id="A0A653D133"/>
<keyword evidence="1" id="KW-1133">Transmembrane helix</keyword>